<name>A0ABU4MRJ9_9ACTN</name>
<evidence type="ECO:0000256" key="1">
    <source>
        <dbReference type="SAM" id="MobiDB-lite"/>
    </source>
</evidence>
<protein>
    <submittedName>
        <fullName evidence="2">Uncharacterized protein</fullName>
    </submittedName>
</protein>
<feature type="compositionally biased region" description="Basic and acidic residues" evidence="1">
    <location>
        <begin position="38"/>
        <end position="49"/>
    </location>
</feature>
<keyword evidence="3" id="KW-1185">Reference proteome</keyword>
<sequence>MSGAKHAALRARYERTARELEDSDKLVARHVATITRLRAELDQQRDRTPDSPVQNPKPAVGDAELRRQLNLANRTIREQADQLERLQDSHIADTRELHDLRQGATS</sequence>
<evidence type="ECO:0000313" key="3">
    <source>
        <dbReference type="Proteomes" id="UP001282474"/>
    </source>
</evidence>
<dbReference type="RefSeq" id="WP_319703462.1">
    <property type="nucleotide sequence ID" value="NZ_JARAWJ010000014.1"/>
</dbReference>
<gene>
    <name evidence="2" type="ORF">PV383_19740</name>
</gene>
<reference evidence="2 3" key="1">
    <citation type="journal article" date="2023" name="Microb. Genom.">
        <title>Mesoterricola silvestris gen. nov., sp. nov., Mesoterricola sediminis sp. nov., Geothrix oryzae sp. nov., Geothrix edaphica sp. nov., Geothrix rubra sp. nov., and Geothrix limicola sp. nov., six novel members of Acidobacteriota isolated from soils.</title>
        <authorList>
            <person name="Weisberg A.J."/>
            <person name="Pearce E."/>
            <person name="Kramer C.G."/>
            <person name="Chang J.H."/>
            <person name="Clarke C.R."/>
        </authorList>
    </citation>
    <scope>NUCLEOTIDE SEQUENCE [LARGE SCALE GENOMIC DNA]</scope>
    <source>
        <strain evidence="2 3">NE20-4-1</strain>
    </source>
</reference>
<dbReference type="Proteomes" id="UP001282474">
    <property type="component" value="Unassembled WGS sequence"/>
</dbReference>
<feature type="region of interest" description="Disordered" evidence="1">
    <location>
        <begin position="38"/>
        <end position="66"/>
    </location>
</feature>
<organism evidence="2 3">
    <name type="scientific">Streptomyces caniscabiei</name>
    <dbReference type="NCBI Taxonomy" id="2746961"/>
    <lineage>
        <taxon>Bacteria</taxon>
        <taxon>Bacillati</taxon>
        <taxon>Actinomycetota</taxon>
        <taxon>Actinomycetes</taxon>
        <taxon>Kitasatosporales</taxon>
        <taxon>Streptomycetaceae</taxon>
        <taxon>Streptomyces</taxon>
    </lineage>
</organism>
<comment type="caution">
    <text evidence="2">The sequence shown here is derived from an EMBL/GenBank/DDBJ whole genome shotgun (WGS) entry which is preliminary data.</text>
</comment>
<feature type="region of interest" description="Disordered" evidence="1">
    <location>
        <begin position="87"/>
        <end position="106"/>
    </location>
</feature>
<evidence type="ECO:0000313" key="2">
    <source>
        <dbReference type="EMBL" id="MDX3039392.1"/>
    </source>
</evidence>
<accession>A0ABU4MRJ9</accession>
<dbReference type="EMBL" id="JARAWJ010000014">
    <property type="protein sequence ID" value="MDX3039392.1"/>
    <property type="molecule type" value="Genomic_DNA"/>
</dbReference>
<proteinExistence type="predicted"/>